<dbReference type="Proteomes" id="UP000823865">
    <property type="component" value="Unassembled WGS sequence"/>
</dbReference>
<dbReference type="AlphaFoldDB" id="A0A9E2LC23"/>
<dbReference type="CDD" id="cd23432">
    <property type="entry name" value="beta-trefoil_Ricin_EndoBetaGal-like"/>
    <property type="match status" value="1"/>
</dbReference>
<sequence length="114" mass="12837">MKKIFTTMMLLLVGCIFSSVWAVDVLPEAGKTYYIKSDNVNTSKVDEDYYLYNDNGSLKLSANKGGDNYLWTCEKNGDNFRFKNKTGKYLAFNDVAGDRASIPLSDTNCNFTID</sequence>
<organism evidence="2 3">
    <name type="scientific">Candidatus Paraprevotella stercoravium</name>
    <dbReference type="NCBI Taxonomy" id="2838725"/>
    <lineage>
        <taxon>Bacteria</taxon>
        <taxon>Pseudomonadati</taxon>
        <taxon>Bacteroidota</taxon>
        <taxon>Bacteroidia</taxon>
        <taxon>Bacteroidales</taxon>
        <taxon>Prevotellaceae</taxon>
        <taxon>Paraprevotella</taxon>
    </lineage>
</organism>
<gene>
    <name evidence="2" type="ORF">H9789_12975</name>
</gene>
<proteinExistence type="predicted"/>
<dbReference type="EMBL" id="JAHLFU010000270">
    <property type="protein sequence ID" value="MBU3854700.1"/>
    <property type="molecule type" value="Genomic_DNA"/>
</dbReference>
<dbReference type="SUPFAM" id="SSF50405">
    <property type="entry name" value="Actin-crosslinking proteins"/>
    <property type="match status" value="1"/>
</dbReference>
<dbReference type="Gene3D" id="2.80.10.50">
    <property type="match status" value="1"/>
</dbReference>
<feature type="chain" id="PRO_5039702185" evidence="1">
    <location>
        <begin position="23"/>
        <end position="114"/>
    </location>
</feature>
<feature type="signal peptide" evidence="1">
    <location>
        <begin position="1"/>
        <end position="22"/>
    </location>
</feature>
<name>A0A9E2LC23_9BACT</name>
<evidence type="ECO:0000313" key="3">
    <source>
        <dbReference type="Proteomes" id="UP000823865"/>
    </source>
</evidence>
<reference evidence="2" key="2">
    <citation type="submission" date="2021-04" db="EMBL/GenBank/DDBJ databases">
        <authorList>
            <person name="Gilroy R."/>
        </authorList>
    </citation>
    <scope>NUCLEOTIDE SEQUENCE</scope>
    <source>
        <strain evidence="2">G3-2149</strain>
    </source>
</reference>
<comment type="caution">
    <text evidence="2">The sequence shown here is derived from an EMBL/GenBank/DDBJ whole genome shotgun (WGS) entry which is preliminary data.</text>
</comment>
<accession>A0A9E2LC23</accession>
<feature type="non-terminal residue" evidence="2">
    <location>
        <position position="114"/>
    </location>
</feature>
<dbReference type="InterPro" id="IPR008999">
    <property type="entry name" value="Actin-crosslinking"/>
</dbReference>
<keyword evidence="1" id="KW-0732">Signal</keyword>
<reference evidence="2" key="1">
    <citation type="journal article" date="2021" name="PeerJ">
        <title>Extensive microbial diversity within the chicken gut microbiome revealed by metagenomics and culture.</title>
        <authorList>
            <person name="Gilroy R."/>
            <person name="Ravi A."/>
            <person name="Getino M."/>
            <person name="Pursley I."/>
            <person name="Horton D.L."/>
            <person name="Alikhan N.F."/>
            <person name="Baker D."/>
            <person name="Gharbi K."/>
            <person name="Hall N."/>
            <person name="Watson M."/>
            <person name="Adriaenssens E.M."/>
            <person name="Foster-Nyarko E."/>
            <person name="Jarju S."/>
            <person name="Secka A."/>
            <person name="Antonio M."/>
            <person name="Oren A."/>
            <person name="Chaudhuri R.R."/>
            <person name="La Ragione R."/>
            <person name="Hildebrand F."/>
            <person name="Pallen M.J."/>
        </authorList>
    </citation>
    <scope>NUCLEOTIDE SEQUENCE</scope>
    <source>
        <strain evidence="2">G3-2149</strain>
    </source>
</reference>
<dbReference type="PROSITE" id="PS51257">
    <property type="entry name" value="PROKAR_LIPOPROTEIN"/>
    <property type="match status" value="1"/>
</dbReference>
<evidence type="ECO:0000313" key="2">
    <source>
        <dbReference type="EMBL" id="MBU3854700.1"/>
    </source>
</evidence>
<protein>
    <submittedName>
        <fullName evidence="2">Uncharacterized protein</fullName>
    </submittedName>
</protein>
<evidence type="ECO:0000256" key="1">
    <source>
        <dbReference type="SAM" id="SignalP"/>
    </source>
</evidence>